<dbReference type="SUPFAM" id="SSF52540">
    <property type="entry name" value="P-loop containing nucleoside triphosphate hydrolases"/>
    <property type="match status" value="1"/>
</dbReference>
<dbReference type="AlphaFoldDB" id="A0A1X1QZA5"/>
<dbReference type="InterPro" id="IPR003959">
    <property type="entry name" value="ATPase_AAA_core"/>
</dbReference>
<dbReference type="Pfam" id="PF00004">
    <property type="entry name" value="AAA"/>
    <property type="match status" value="1"/>
</dbReference>
<dbReference type="GO" id="GO:0016887">
    <property type="term" value="F:ATP hydrolysis activity"/>
    <property type="evidence" value="ECO:0007669"/>
    <property type="project" value="InterPro"/>
</dbReference>
<sequence length="447" mass="46378">MAADAKINASLADWLDRQPITVRETLAALGQLLSGGAVVPDPDVPEPGTRDAWIAAQLGGVDLARVCRMKRGLGPVDGVRAGLALGELVHAAQPAQIGPRRYGRRRYAELNDALTWLRIEGPNRRVYTYPHEVALATDALAEGAVVVAWEAGDRSIHVEVIACDEGTAAGALDELIRRGREGHDPYRGGVWRADGGGSYATLEARPAPALTRADVAVDPAVWAELDLAAASITTEAVRMRELALGGRRGVLLTGPPGTGKSAAVEVIAGELAGTATVVYLDGRSAAYNLQSVTAELVQIGGPILLIIEDIDLAVGGSRGGSIDAALGQFLAAMDEHRDEPILLLATANTTKTLDPAAVRAARFDATVEVGYPDLAARAAILDALCARISGDVDTAAVAEAAPPETTGADLREAVRRCVLVDGSVNTAGLRAALTGRQAEATGVGVYL</sequence>
<gene>
    <name evidence="2" type="ORF">AWC04_19550</name>
</gene>
<dbReference type="SMART" id="SM00382">
    <property type="entry name" value="AAA"/>
    <property type="match status" value="1"/>
</dbReference>
<name>A0A1X1QZA5_MYCFA</name>
<dbReference type="EMBL" id="LQOJ01000073">
    <property type="protein sequence ID" value="ORU96765.1"/>
    <property type="molecule type" value="Genomic_DNA"/>
</dbReference>
<evidence type="ECO:0000313" key="3">
    <source>
        <dbReference type="Proteomes" id="UP000193484"/>
    </source>
</evidence>
<dbReference type="Proteomes" id="UP000193484">
    <property type="component" value="Unassembled WGS sequence"/>
</dbReference>
<reference evidence="2 3" key="1">
    <citation type="submission" date="2016-01" db="EMBL/GenBank/DDBJ databases">
        <title>The new phylogeny of the genus Mycobacterium.</title>
        <authorList>
            <person name="Tarcisio F."/>
            <person name="Conor M."/>
            <person name="Antonella G."/>
            <person name="Elisabetta G."/>
            <person name="Giulia F.S."/>
            <person name="Sara T."/>
            <person name="Anna F."/>
            <person name="Clotilde B."/>
            <person name="Roberto B."/>
            <person name="Veronica D.S."/>
            <person name="Fabio R."/>
            <person name="Monica P."/>
            <person name="Olivier J."/>
            <person name="Enrico T."/>
            <person name="Nicola S."/>
        </authorList>
    </citation>
    <scope>NUCLEOTIDE SEQUENCE [LARGE SCALE GENOMIC DNA]</scope>
    <source>
        <strain evidence="2 3">DSM 44179</strain>
    </source>
</reference>
<dbReference type="GO" id="GO:0004176">
    <property type="term" value="F:ATP-dependent peptidase activity"/>
    <property type="evidence" value="ECO:0007669"/>
    <property type="project" value="TreeGrafter"/>
</dbReference>
<keyword evidence="3" id="KW-1185">Reference proteome</keyword>
<dbReference type="GO" id="GO:0006508">
    <property type="term" value="P:proteolysis"/>
    <property type="evidence" value="ECO:0007669"/>
    <property type="project" value="TreeGrafter"/>
</dbReference>
<proteinExistence type="predicted"/>
<dbReference type="InterPro" id="IPR003593">
    <property type="entry name" value="AAA+_ATPase"/>
</dbReference>
<dbReference type="GO" id="GO:0005524">
    <property type="term" value="F:ATP binding"/>
    <property type="evidence" value="ECO:0007669"/>
    <property type="project" value="InterPro"/>
</dbReference>
<dbReference type="CDD" id="cd19481">
    <property type="entry name" value="RecA-like_protease"/>
    <property type="match status" value="1"/>
</dbReference>
<dbReference type="Gene3D" id="3.40.50.300">
    <property type="entry name" value="P-loop containing nucleotide triphosphate hydrolases"/>
    <property type="match status" value="1"/>
</dbReference>
<accession>A0A1X1QZA5</accession>
<protein>
    <recommendedName>
        <fullName evidence="1">AAA+ ATPase domain-containing protein</fullName>
    </recommendedName>
</protein>
<dbReference type="PANTHER" id="PTHR23076">
    <property type="entry name" value="METALLOPROTEASE M41 FTSH"/>
    <property type="match status" value="1"/>
</dbReference>
<comment type="caution">
    <text evidence="2">The sequence shown here is derived from an EMBL/GenBank/DDBJ whole genome shotgun (WGS) entry which is preliminary data.</text>
</comment>
<organism evidence="2 3">
    <name type="scientific">Mycolicibacterium fallax</name>
    <name type="common">Mycobacterium fallax</name>
    <dbReference type="NCBI Taxonomy" id="1793"/>
    <lineage>
        <taxon>Bacteria</taxon>
        <taxon>Bacillati</taxon>
        <taxon>Actinomycetota</taxon>
        <taxon>Actinomycetes</taxon>
        <taxon>Mycobacteriales</taxon>
        <taxon>Mycobacteriaceae</taxon>
        <taxon>Mycolicibacterium</taxon>
    </lineage>
</organism>
<evidence type="ECO:0000259" key="1">
    <source>
        <dbReference type="SMART" id="SM00382"/>
    </source>
</evidence>
<feature type="domain" description="AAA+ ATPase" evidence="1">
    <location>
        <begin position="246"/>
        <end position="373"/>
    </location>
</feature>
<dbReference type="PANTHER" id="PTHR23076:SF97">
    <property type="entry name" value="ATP-DEPENDENT ZINC METALLOPROTEASE YME1L1"/>
    <property type="match status" value="1"/>
</dbReference>
<dbReference type="STRING" id="1793.AWC04_19550"/>
<evidence type="ECO:0000313" key="2">
    <source>
        <dbReference type="EMBL" id="ORU96765.1"/>
    </source>
</evidence>
<dbReference type="InterPro" id="IPR027417">
    <property type="entry name" value="P-loop_NTPase"/>
</dbReference>